<dbReference type="Gene3D" id="1.10.287.110">
    <property type="entry name" value="DnaJ domain"/>
    <property type="match status" value="1"/>
</dbReference>
<comment type="subcellular location">
    <subcellularLocation>
        <location evidence="1">Endoplasmic reticulum membrane</location>
        <topology evidence="1">Single-pass type IV membrane protein</topology>
    </subcellularLocation>
</comment>
<sequence>MKWMIPLFIFTSLLVIIRSFEDPYKILGIHRSASVTEIRKAYKQLAKEWHPDKNKDPAAADRFVEITQAYEFLTDPERKNMFDTYGKIKDPPRPRRDAQYRQFDPFDEIFSGSGFRFRFSDQDITLFHKLSITSRAYENILVPKSSRTPYLILFYADWCFPCLQVEPVWRRVMDELEPVGVGIATVHSDNEKTLARKVGISSLPCLILLLDGRPILYKEPIFSVQKVVEFVRYKMPYRLVPAIKDDTIDSFLSGWHDNRVRAIVFQKSESLRLRFLLAAFYHRHRVAFGFVPPGEDTAKIRAKYQVSSEQDALLVFNEITERPVASVSMRDIPAPTLHDVINNNYYLLLPRLSSQAVLDGLCPAAGVSWANRRLCVVLVSEDTPEQEVHRQALRRLAMESTYPKDRVRYMYLFQERQTQFLYALTSGENSPREPLRHVLILCRRDNSHVKYEWVGGDETWENYNNTKQFIESAVDKILHSTPTQTLLNEAVIGELIDEHTQGVVSRFFTRLLQTIYYLQDTLGKEHILPAVSLIATLALILILAYYMSYLLKLEEMRVQEKFAARRGSSSFSNGVKVNGGYQPQLKIHEMRAETYNGLVRLLRPGCRTILLLTDTASKPKLLPKFHKCVWPYRRNKTLLFATLNLERGLAWFTEVLRQSLAEERDLTINPKNCVGTVLALNGLRKYVCMYHAKHPEGLTTSGSSSAKLKRRAIEPPGSFIGFDDTSSESEGSDVEQGRRTSTVSKFNDVIYVENLLDGLPNWLDRLFEGTTRRYYLNYWPDFTGK</sequence>
<dbReference type="EMBL" id="JAPXFL010000009">
    <property type="protein sequence ID" value="KAK9501831.1"/>
    <property type="molecule type" value="Genomic_DNA"/>
</dbReference>
<dbReference type="Pfam" id="PF00085">
    <property type="entry name" value="Thioredoxin"/>
    <property type="match status" value="1"/>
</dbReference>
<dbReference type="PRINTS" id="PR00625">
    <property type="entry name" value="JDOMAIN"/>
</dbReference>
<evidence type="ECO:0000256" key="5">
    <source>
        <dbReference type="ARBA" id="ARBA00035043"/>
    </source>
</evidence>
<evidence type="ECO:0000313" key="11">
    <source>
        <dbReference type="EMBL" id="KAK9501831.1"/>
    </source>
</evidence>
<evidence type="ECO:0000256" key="1">
    <source>
        <dbReference type="ARBA" id="ARBA00004163"/>
    </source>
</evidence>
<proteinExistence type="predicted"/>
<evidence type="ECO:0000259" key="10">
    <source>
        <dbReference type="PROSITE" id="PS51352"/>
    </source>
</evidence>
<dbReference type="GO" id="GO:0005789">
    <property type="term" value="C:endoplasmic reticulum membrane"/>
    <property type="evidence" value="ECO:0007669"/>
    <property type="project" value="UniProtKB-SubCell"/>
</dbReference>
<dbReference type="SUPFAM" id="SSF46565">
    <property type="entry name" value="Chaperone J-domain"/>
    <property type="match status" value="1"/>
</dbReference>
<comment type="function">
    <text evidence="4">Plays an important role in regulating the size of autophagosomes during the formation process.</text>
</comment>
<dbReference type="PROSITE" id="PS51352">
    <property type="entry name" value="THIOREDOXIN_2"/>
    <property type="match status" value="1"/>
</dbReference>
<organism evidence="11 12">
    <name type="scientific">Rhynocoris fuscipes</name>
    <dbReference type="NCBI Taxonomy" id="488301"/>
    <lineage>
        <taxon>Eukaryota</taxon>
        <taxon>Metazoa</taxon>
        <taxon>Ecdysozoa</taxon>
        <taxon>Arthropoda</taxon>
        <taxon>Hexapoda</taxon>
        <taxon>Insecta</taxon>
        <taxon>Pterygota</taxon>
        <taxon>Neoptera</taxon>
        <taxon>Paraneoptera</taxon>
        <taxon>Hemiptera</taxon>
        <taxon>Heteroptera</taxon>
        <taxon>Panheteroptera</taxon>
        <taxon>Cimicomorpha</taxon>
        <taxon>Reduviidae</taxon>
        <taxon>Harpactorinae</taxon>
        <taxon>Harpactorini</taxon>
        <taxon>Rhynocoris</taxon>
    </lineage>
</organism>
<feature type="domain" description="Thioredoxin" evidence="10">
    <location>
        <begin position="130"/>
        <end position="236"/>
    </location>
</feature>
<dbReference type="InterPro" id="IPR052448">
    <property type="entry name" value="DnaJ_C16_autophagy_reg"/>
</dbReference>
<dbReference type="AlphaFoldDB" id="A0AAW1CSI6"/>
<dbReference type="Gene3D" id="3.40.30.10">
    <property type="entry name" value="Glutaredoxin"/>
    <property type="match status" value="1"/>
</dbReference>
<dbReference type="SMART" id="SM00271">
    <property type="entry name" value="DnaJ"/>
    <property type="match status" value="1"/>
</dbReference>
<keyword evidence="3" id="KW-0072">Autophagy</keyword>
<feature type="signal peptide" evidence="8">
    <location>
        <begin position="1"/>
        <end position="19"/>
    </location>
</feature>
<accession>A0AAW1CSI6</accession>
<evidence type="ECO:0000259" key="9">
    <source>
        <dbReference type="PROSITE" id="PS50076"/>
    </source>
</evidence>
<evidence type="ECO:0000256" key="2">
    <source>
        <dbReference type="ARBA" id="ARBA00020921"/>
    </source>
</evidence>
<evidence type="ECO:0000256" key="4">
    <source>
        <dbReference type="ARBA" id="ARBA00035002"/>
    </source>
</evidence>
<dbReference type="Pfam" id="PF00226">
    <property type="entry name" value="DnaJ"/>
    <property type="match status" value="1"/>
</dbReference>
<feature type="chain" id="PRO_5043474970" description="DnaJ homolog subfamily C member 16" evidence="8">
    <location>
        <begin position="20"/>
        <end position="785"/>
    </location>
</feature>
<keyword evidence="12" id="KW-1185">Reference proteome</keyword>
<evidence type="ECO:0000256" key="6">
    <source>
        <dbReference type="SAM" id="MobiDB-lite"/>
    </source>
</evidence>
<dbReference type="InterPro" id="IPR001623">
    <property type="entry name" value="DnaJ_domain"/>
</dbReference>
<dbReference type="InterPro" id="IPR013766">
    <property type="entry name" value="Thioredoxin_domain"/>
</dbReference>
<evidence type="ECO:0000256" key="8">
    <source>
        <dbReference type="SAM" id="SignalP"/>
    </source>
</evidence>
<dbReference type="InterPro" id="IPR018253">
    <property type="entry name" value="DnaJ_domain_CS"/>
</dbReference>
<keyword evidence="7" id="KW-1133">Transmembrane helix</keyword>
<feature type="domain" description="J" evidence="9">
    <location>
        <begin position="22"/>
        <end position="86"/>
    </location>
</feature>
<evidence type="ECO:0000256" key="3">
    <source>
        <dbReference type="ARBA" id="ARBA00023006"/>
    </source>
</evidence>
<dbReference type="GO" id="GO:0006914">
    <property type="term" value="P:autophagy"/>
    <property type="evidence" value="ECO:0007669"/>
    <property type="project" value="UniProtKB-KW"/>
</dbReference>
<keyword evidence="8" id="KW-0732">Signal</keyword>
<comment type="caution">
    <text evidence="11">The sequence shown here is derived from an EMBL/GenBank/DDBJ whole genome shotgun (WGS) entry which is preliminary data.</text>
</comment>
<dbReference type="CDD" id="cd06257">
    <property type="entry name" value="DnaJ"/>
    <property type="match status" value="1"/>
</dbReference>
<keyword evidence="7" id="KW-0812">Transmembrane</keyword>
<feature type="region of interest" description="Disordered" evidence="6">
    <location>
        <begin position="716"/>
        <end position="739"/>
    </location>
</feature>
<dbReference type="PROSITE" id="PS50076">
    <property type="entry name" value="DNAJ_2"/>
    <property type="match status" value="1"/>
</dbReference>
<feature type="transmembrane region" description="Helical" evidence="7">
    <location>
        <begin position="527"/>
        <end position="547"/>
    </location>
</feature>
<dbReference type="InterPro" id="IPR036249">
    <property type="entry name" value="Thioredoxin-like_sf"/>
</dbReference>
<name>A0AAW1CSI6_9HEMI</name>
<evidence type="ECO:0000256" key="7">
    <source>
        <dbReference type="SAM" id="Phobius"/>
    </source>
</evidence>
<gene>
    <name evidence="11" type="ORF">O3M35_012486</name>
</gene>
<dbReference type="PANTHER" id="PTHR44303:SF2">
    <property type="entry name" value="DNAJ HOMOLOG SUBFAMILY C MEMBER 16"/>
    <property type="match status" value="1"/>
</dbReference>
<keyword evidence="7" id="KW-0472">Membrane</keyword>
<dbReference type="Proteomes" id="UP001461498">
    <property type="component" value="Unassembled WGS sequence"/>
</dbReference>
<dbReference type="InterPro" id="IPR036869">
    <property type="entry name" value="J_dom_sf"/>
</dbReference>
<evidence type="ECO:0000313" key="12">
    <source>
        <dbReference type="Proteomes" id="UP001461498"/>
    </source>
</evidence>
<reference evidence="11 12" key="1">
    <citation type="submission" date="2022-12" db="EMBL/GenBank/DDBJ databases">
        <title>Chromosome-level genome assembly of true bugs.</title>
        <authorList>
            <person name="Ma L."/>
            <person name="Li H."/>
        </authorList>
    </citation>
    <scope>NUCLEOTIDE SEQUENCE [LARGE SCALE GENOMIC DNA]</scope>
    <source>
        <strain evidence="11">Lab_2022b</strain>
    </source>
</reference>
<dbReference type="PROSITE" id="PS00636">
    <property type="entry name" value="DNAJ_1"/>
    <property type="match status" value="1"/>
</dbReference>
<dbReference type="SUPFAM" id="SSF52833">
    <property type="entry name" value="Thioredoxin-like"/>
    <property type="match status" value="1"/>
</dbReference>
<dbReference type="PANTHER" id="PTHR44303">
    <property type="entry name" value="DNAJ HOMOLOG SUBFAMILY C MEMBER 16"/>
    <property type="match status" value="1"/>
</dbReference>
<protein>
    <recommendedName>
        <fullName evidence="2">DnaJ homolog subfamily C member 16</fullName>
    </recommendedName>
    <alternativeName>
        <fullName evidence="5">Endoplasmic reticulum DNA J domain-containing protein 8</fullName>
    </alternativeName>
</protein>